<organism evidence="2 3">
    <name type="scientific">Brevundimonas kwangchunensis</name>
    <dbReference type="NCBI Taxonomy" id="322163"/>
    <lineage>
        <taxon>Bacteria</taxon>
        <taxon>Pseudomonadati</taxon>
        <taxon>Pseudomonadota</taxon>
        <taxon>Alphaproteobacteria</taxon>
        <taxon>Caulobacterales</taxon>
        <taxon>Caulobacteraceae</taxon>
        <taxon>Brevundimonas</taxon>
    </lineage>
</organism>
<keyword evidence="1" id="KW-0812">Transmembrane</keyword>
<proteinExistence type="predicted"/>
<feature type="transmembrane region" description="Helical" evidence="1">
    <location>
        <begin position="63"/>
        <end position="84"/>
    </location>
</feature>
<gene>
    <name evidence="2" type="ORF">GCM10009422_16110</name>
</gene>
<evidence type="ECO:0000256" key="1">
    <source>
        <dbReference type="SAM" id="Phobius"/>
    </source>
</evidence>
<comment type="caution">
    <text evidence="2">The sequence shown here is derived from an EMBL/GenBank/DDBJ whole genome shotgun (WGS) entry which is preliminary data.</text>
</comment>
<keyword evidence="3" id="KW-1185">Reference proteome</keyword>
<reference evidence="2 3" key="1">
    <citation type="journal article" date="2019" name="Int. J. Syst. Evol. Microbiol.">
        <title>The Global Catalogue of Microorganisms (GCM) 10K type strain sequencing project: providing services to taxonomists for standard genome sequencing and annotation.</title>
        <authorList>
            <consortium name="The Broad Institute Genomics Platform"/>
            <consortium name="The Broad Institute Genome Sequencing Center for Infectious Disease"/>
            <person name="Wu L."/>
            <person name="Ma J."/>
        </authorList>
    </citation>
    <scope>NUCLEOTIDE SEQUENCE [LARGE SCALE GENOMIC DNA]</scope>
    <source>
        <strain evidence="2 3">JCM 12928</strain>
    </source>
</reference>
<protein>
    <submittedName>
        <fullName evidence="2">Uncharacterized protein</fullName>
    </submittedName>
</protein>
<dbReference type="Proteomes" id="UP001501352">
    <property type="component" value="Unassembled WGS sequence"/>
</dbReference>
<keyword evidence="1" id="KW-1133">Transmembrane helix</keyword>
<accession>A0ABN1GVR5</accession>
<keyword evidence="1" id="KW-0472">Membrane</keyword>
<name>A0ABN1GVR5_9CAUL</name>
<evidence type="ECO:0000313" key="2">
    <source>
        <dbReference type="EMBL" id="GAA0621129.1"/>
    </source>
</evidence>
<evidence type="ECO:0000313" key="3">
    <source>
        <dbReference type="Proteomes" id="UP001501352"/>
    </source>
</evidence>
<dbReference type="EMBL" id="BAAAGA010000003">
    <property type="protein sequence ID" value="GAA0621129.1"/>
    <property type="molecule type" value="Genomic_DNA"/>
</dbReference>
<sequence>MENVSMSSARRLDGYRAYNRAADAFETVAWKAPQANRFESRAANDAHTDAPTFRDVMNAMPGWVVVVGGGIAAAFMGAMLGGMLQV</sequence>